<keyword evidence="3 6" id="KW-0713">Self-incompatibility</keyword>
<comment type="subcellular location">
    <subcellularLocation>
        <location evidence="1 6">Secreted</location>
    </subcellularLocation>
</comment>
<name>A0AAV1WRT6_LUPLU</name>
<organism evidence="7 8">
    <name type="scientific">Lupinus luteus</name>
    <name type="common">European yellow lupine</name>
    <dbReference type="NCBI Taxonomy" id="3873"/>
    <lineage>
        <taxon>Eukaryota</taxon>
        <taxon>Viridiplantae</taxon>
        <taxon>Streptophyta</taxon>
        <taxon>Embryophyta</taxon>
        <taxon>Tracheophyta</taxon>
        <taxon>Spermatophyta</taxon>
        <taxon>Magnoliopsida</taxon>
        <taxon>eudicotyledons</taxon>
        <taxon>Gunneridae</taxon>
        <taxon>Pentapetalae</taxon>
        <taxon>rosids</taxon>
        <taxon>fabids</taxon>
        <taxon>Fabales</taxon>
        <taxon>Fabaceae</taxon>
        <taxon>Papilionoideae</taxon>
        <taxon>50 kb inversion clade</taxon>
        <taxon>genistoids sensu lato</taxon>
        <taxon>core genistoids</taxon>
        <taxon>Genisteae</taxon>
        <taxon>Lupinus</taxon>
    </lineage>
</organism>
<evidence type="ECO:0000256" key="4">
    <source>
        <dbReference type="ARBA" id="ARBA00022525"/>
    </source>
</evidence>
<reference evidence="7 8" key="1">
    <citation type="submission" date="2024-03" db="EMBL/GenBank/DDBJ databases">
        <authorList>
            <person name="Martinez-Hernandez J."/>
        </authorList>
    </citation>
    <scope>NUCLEOTIDE SEQUENCE [LARGE SCALE GENOMIC DNA]</scope>
</reference>
<proteinExistence type="inferred from homology"/>
<keyword evidence="5 6" id="KW-0732">Signal</keyword>
<evidence type="ECO:0000313" key="8">
    <source>
        <dbReference type="Proteomes" id="UP001497480"/>
    </source>
</evidence>
<keyword evidence="4 6" id="KW-0964">Secreted</keyword>
<dbReference type="GO" id="GO:0060320">
    <property type="term" value="P:rejection of self pollen"/>
    <property type="evidence" value="ECO:0007669"/>
    <property type="project" value="UniProtKB-KW"/>
</dbReference>
<dbReference type="InterPro" id="IPR010264">
    <property type="entry name" value="Self-incomp_S1"/>
</dbReference>
<sequence length="138" mass="16119">MLNPSVTCAILVTLTTYMFMVPVQCEENTFPQVTTVSVKNDLGNGIILFLHCKSRDNDLGVHSLAYGQSQTWSFRLNVIGSTLFFCRVTWNNVDRSLEIYNANTDDAQCLSQCYRSVTLDGIFYYWQFKDYWYQKYKW</sequence>
<protein>
    <recommendedName>
        <fullName evidence="6">S-protein homolog</fullName>
    </recommendedName>
</protein>
<dbReference type="AlphaFoldDB" id="A0AAV1WRT6"/>
<evidence type="ECO:0000256" key="1">
    <source>
        <dbReference type="ARBA" id="ARBA00004613"/>
    </source>
</evidence>
<evidence type="ECO:0000256" key="3">
    <source>
        <dbReference type="ARBA" id="ARBA00022471"/>
    </source>
</evidence>
<dbReference type="PANTHER" id="PTHR31232:SF156">
    <property type="entry name" value="PLANT SELF-INCOMPATIBILITY PROTEIN S1 FAMILY-RELATED"/>
    <property type="match status" value="1"/>
</dbReference>
<feature type="signal peptide" evidence="6">
    <location>
        <begin position="1"/>
        <end position="25"/>
    </location>
</feature>
<evidence type="ECO:0000256" key="5">
    <source>
        <dbReference type="ARBA" id="ARBA00022729"/>
    </source>
</evidence>
<dbReference type="PANTHER" id="PTHR31232">
    <property type="match status" value="1"/>
</dbReference>
<dbReference type="EMBL" id="CAXHTB010000009">
    <property type="protein sequence ID" value="CAL0312156.1"/>
    <property type="molecule type" value="Genomic_DNA"/>
</dbReference>
<evidence type="ECO:0000256" key="6">
    <source>
        <dbReference type="RuleBase" id="RU367044"/>
    </source>
</evidence>
<dbReference type="Proteomes" id="UP001497480">
    <property type="component" value="Unassembled WGS sequence"/>
</dbReference>
<dbReference type="Pfam" id="PF05938">
    <property type="entry name" value="Self-incomp_S1"/>
    <property type="match status" value="1"/>
</dbReference>
<comment type="similarity">
    <text evidence="2 6">Belongs to the plant self-incompatibility (S1) protein family.</text>
</comment>
<evidence type="ECO:0000313" key="7">
    <source>
        <dbReference type="EMBL" id="CAL0312156.1"/>
    </source>
</evidence>
<accession>A0AAV1WRT6</accession>
<comment type="caution">
    <text evidence="7">The sequence shown here is derived from an EMBL/GenBank/DDBJ whole genome shotgun (WGS) entry which is preliminary data.</text>
</comment>
<dbReference type="GO" id="GO:0005576">
    <property type="term" value="C:extracellular region"/>
    <property type="evidence" value="ECO:0007669"/>
    <property type="project" value="UniProtKB-SubCell"/>
</dbReference>
<keyword evidence="8" id="KW-1185">Reference proteome</keyword>
<feature type="chain" id="PRO_5043091741" description="S-protein homolog" evidence="6">
    <location>
        <begin position="26"/>
        <end position="138"/>
    </location>
</feature>
<gene>
    <name evidence="7" type="ORF">LLUT_LOCUS13216</name>
</gene>
<evidence type="ECO:0000256" key="2">
    <source>
        <dbReference type="ARBA" id="ARBA00005581"/>
    </source>
</evidence>